<dbReference type="EMBL" id="GBXM01040885">
    <property type="protein sequence ID" value="JAH67692.1"/>
    <property type="molecule type" value="Transcribed_RNA"/>
</dbReference>
<proteinExistence type="predicted"/>
<name>A0A0E9UPF9_ANGAN</name>
<sequence>MMPLVRTLSTRPL</sequence>
<evidence type="ECO:0000313" key="1">
    <source>
        <dbReference type="EMBL" id="JAH67692.1"/>
    </source>
</evidence>
<accession>A0A0E9UPF9</accession>
<reference evidence="1" key="2">
    <citation type="journal article" date="2015" name="Fish Shellfish Immunol.">
        <title>Early steps in the European eel (Anguilla anguilla)-Vibrio vulnificus interaction in the gills: Role of the RtxA13 toxin.</title>
        <authorList>
            <person name="Callol A."/>
            <person name="Pajuelo D."/>
            <person name="Ebbesson L."/>
            <person name="Teles M."/>
            <person name="MacKenzie S."/>
            <person name="Amaro C."/>
        </authorList>
    </citation>
    <scope>NUCLEOTIDE SEQUENCE</scope>
</reference>
<reference evidence="1" key="1">
    <citation type="submission" date="2014-11" db="EMBL/GenBank/DDBJ databases">
        <authorList>
            <person name="Amaro Gonzalez C."/>
        </authorList>
    </citation>
    <scope>NUCLEOTIDE SEQUENCE</scope>
</reference>
<organism evidence="1">
    <name type="scientific">Anguilla anguilla</name>
    <name type="common">European freshwater eel</name>
    <name type="synonym">Muraena anguilla</name>
    <dbReference type="NCBI Taxonomy" id="7936"/>
    <lineage>
        <taxon>Eukaryota</taxon>
        <taxon>Metazoa</taxon>
        <taxon>Chordata</taxon>
        <taxon>Craniata</taxon>
        <taxon>Vertebrata</taxon>
        <taxon>Euteleostomi</taxon>
        <taxon>Actinopterygii</taxon>
        <taxon>Neopterygii</taxon>
        <taxon>Teleostei</taxon>
        <taxon>Anguilliformes</taxon>
        <taxon>Anguillidae</taxon>
        <taxon>Anguilla</taxon>
    </lineage>
</organism>
<protein>
    <submittedName>
        <fullName evidence="1">Uncharacterized protein</fullName>
    </submittedName>
</protein>